<keyword evidence="8" id="KW-0804">Transcription</keyword>
<feature type="compositionally biased region" description="Low complexity" evidence="11">
    <location>
        <begin position="121"/>
        <end position="140"/>
    </location>
</feature>
<dbReference type="InterPro" id="IPR013087">
    <property type="entry name" value="Znf_C2H2_type"/>
</dbReference>
<name>A0A834XTQ4_APHGI</name>
<dbReference type="FunFam" id="3.30.160.60:FF:000432">
    <property type="entry name" value="zinc finger protein Gfi-1b isoform X1"/>
    <property type="match status" value="1"/>
</dbReference>
<evidence type="ECO:0000256" key="9">
    <source>
        <dbReference type="ARBA" id="ARBA00023242"/>
    </source>
</evidence>
<feature type="domain" description="C2H2-type" evidence="12">
    <location>
        <begin position="408"/>
        <end position="435"/>
    </location>
</feature>
<dbReference type="GO" id="GO:0000981">
    <property type="term" value="F:DNA-binding transcription factor activity, RNA polymerase II-specific"/>
    <property type="evidence" value="ECO:0007669"/>
    <property type="project" value="UniProtKB-ARBA"/>
</dbReference>
<evidence type="ECO:0000256" key="8">
    <source>
        <dbReference type="ARBA" id="ARBA00023163"/>
    </source>
</evidence>
<dbReference type="FunFam" id="3.30.160.60:FF:000208">
    <property type="entry name" value="zinc finger protein Gfi-1b"/>
    <property type="match status" value="1"/>
</dbReference>
<evidence type="ECO:0000256" key="11">
    <source>
        <dbReference type="SAM" id="MobiDB-lite"/>
    </source>
</evidence>
<evidence type="ECO:0000313" key="13">
    <source>
        <dbReference type="EMBL" id="KAF7992318.1"/>
    </source>
</evidence>
<protein>
    <recommendedName>
        <fullName evidence="12">C2H2-type domain-containing protein</fullName>
    </recommendedName>
</protein>
<keyword evidence="2" id="KW-0479">Metal-binding</keyword>
<comment type="subcellular location">
    <subcellularLocation>
        <location evidence="1">Nucleus</location>
    </subcellularLocation>
</comment>
<keyword evidence="4 10" id="KW-0863">Zinc-finger</keyword>
<feature type="compositionally biased region" description="Low complexity" evidence="11">
    <location>
        <begin position="227"/>
        <end position="278"/>
    </location>
</feature>
<dbReference type="SMART" id="SM00355">
    <property type="entry name" value="ZnF_C2H2"/>
    <property type="match status" value="6"/>
</dbReference>
<gene>
    <name evidence="13" type="ORF">HCN44_001643</name>
</gene>
<keyword evidence="9" id="KW-0539">Nucleus</keyword>
<dbReference type="Proteomes" id="UP000639338">
    <property type="component" value="Unassembled WGS sequence"/>
</dbReference>
<comment type="caution">
    <text evidence="13">The sequence shown here is derived from an EMBL/GenBank/DDBJ whole genome shotgun (WGS) entry which is preliminary data.</text>
</comment>
<dbReference type="GO" id="GO:0000122">
    <property type="term" value="P:negative regulation of transcription by RNA polymerase II"/>
    <property type="evidence" value="ECO:0007669"/>
    <property type="project" value="UniProtKB-ARBA"/>
</dbReference>
<dbReference type="Pfam" id="PF00096">
    <property type="entry name" value="zf-C2H2"/>
    <property type="match status" value="5"/>
</dbReference>
<keyword evidence="5" id="KW-0862">Zinc</keyword>
<feature type="compositionally biased region" description="Low complexity" evidence="11">
    <location>
        <begin position="43"/>
        <end position="62"/>
    </location>
</feature>
<dbReference type="GO" id="GO:0009887">
    <property type="term" value="P:animal organ morphogenesis"/>
    <property type="evidence" value="ECO:0007669"/>
    <property type="project" value="UniProtKB-ARBA"/>
</dbReference>
<evidence type="ECO:0000256" key="6">
    <source>
        <dbReference type="ARBA" id="ARBA00023015"/>
    </source>
</evidence>
<keyword evidence="14" id="KW-1185">Reference proteome</keyword>
<evidence type="ECO:0000259" key="12">
    <source>
        <dbReference type="PROSITE" id="PS50157"/>
    </source>
</evidence>
<dbReference type="GO" id="GO:0003002">
    <property type="term" value="P:regionalization"/>
    <property type="evidence" value="ECO:0007669"/>
    <property type="project" value="UniProtKB-ARBA"/>
</dbReference>
<dbReference type="EMBL" id="JACMRX010000003">
    <property type="protein sequence ID" value="KAF7992318.1"/>
    <property type="molecule type" value="Genomic_DNA"/>
</dbReference>
<feature type="compositionally biased region" description="Low complexity" evidence="11">
    <location>
        <begin position="177"/>
        <end position="191"/>
    </location>
</feature>
<dbReference type="FunFam" id="3.30.160.60:FF:000148">
    <property type="entry name" value="zinc finger protein Gfi-1"/>
    <property type="match status" value="1"/>
</dbReference>
<feature type="region of interest" description="Disordered" evidence="11">
    <location>
        <begin position="115"/>
        <end position="278"/>
    </location>
</feature>
<dbReference type="PROSITE" id="PS50157">
    <property type="entry name" value="ZINC_FINGER_C2H2_2"/>
    <property type="match status" value="6"/>
</dbReference>
<feature type="domain" description="C2H2-type" evidence="12">
    <location>
        <begin position="436"/>
        <end position="463"/>
    </location>
</feature>
<dbReference type="GO" id="GO:0005634">
    <property type="term" value="C:nucleus"/>
    <property type="evidence" value="ECO:0007669"/>
    <property type="project" value="UniProtKB-SubCell"/>
</dbReference>
<dbReference type="PANTHER" id="PTHR16515">
    <property type="entry name" value="PR DOMAIN ZINC FINGER PROTEIN"/>
    <property type="match status" value="1"/>
</dbReference>
<keyword evidence="3" id="KW-0677">Repeat</keyword>
<dbReference type="GO" id="GO:0003677">
    <property type="term" value="F:DNA binding"/>
    <property type="evidence" value="ECO:0007669"/>
    <property type="project" value="UniProtKB-KW"/>
</dbReference>
<dbReference type="FunFam" id="3.30.160.60:FF:000446">
    <property type="entry name" value="Zinc finger protein"/>
    <property type="match status" value="1"/>
</dbReference>
<dbReference type="FunFam" id="3.30.160.60:FF:000245">
    <property type="entry name" value="zinc finger protein Gfi-1"/>
    <property type="match status" value="1"/>
</dbReference>
<accession>A0A834XTQ4</accession>
<evidence type="ECO:0000256" key="4">
    <source>
        <dbReference type="ARBA" id="ARBA00022771"/>
    </source>
</evidence>
<evidence type="ECO:0000256" key="3">
    <source>
        <dbReference type="ARBA" id="ARBA00022737"/>
    </source>
</evidence>
<dbReference type="AlphaFoldDB" id="A0A834XTQ4"/>
<organism evidence="13 14">
    <name type="scientific">Aphidius gifuensis</name>
    <name type="common">Parasitoid wasp</name>
    <dbReference type="NCBI Taxonomy" id="684658"/>
    <lineage>
        <taxon>Eukaryota</taxon>
        <taxon>Metazoa</taxon>
        <taxon>Ecdysozoa</taxon>
        <taxon>Arthropoda</taxon>
        <taxon>Hexapoda</taxon>
        <taxon>Insecta</taxon>
        <taxon>Pterygota</taxon>
        <taxon>Neoptera</taxon>
        <taxon>Endopterygota</taxon>
        <taxon>Hymenoptera</taxon>
        <taxon>Apocrita</taxon>
        <taxon>Ichneumonoidea</taxon>
        <taxon>Braconidae</taxon>
        <taxon>Aphidiinae</taxon>
        <taxon>Aphidius</taxon>
    </lineage>
</organism>
<dbReference type="SUPFAM" id="SSF57667">
    <property type="entry name" value="beta-beta-alpha zinc fingers"/>
    <property type="match status" value="3"/>
</dbReference>
<dbReference type="Gene3D" id="3.30.160.60">
    <property type="entry name" value="Classic Zinc Finger"/>
    <property type="match status" value="5"/>
</dbReference>
<keyword evidence="7" id="KW-0238">DNA-binding</keyword>
<feature type="domain" description="C2H2-type" evidence="12">
    <location>
        <begin position="380"/>
        <end position="407"/>
    </location>
</feature>
<keyword evidence="6" id="KW-0805">Transcription regulation</keyword>
<evidence type="ECO:0000256" key="10">
    <source>
        <dbReference type="PROSITE-ProRule" id="PRU00042"/>
    </source>
</evidence>
<feature type="compositionally biased region" description="Acidic residues" evidence="11">
    <location>
        <begin position="147"/>
        <end position="176"/>
    </location>
</feature>
<evidence type="ECO:0000256" key="7">
    <source>
        <dbReference type="ARBA" id="ARBA00023125"/>
    </source>
</evidence>
<dbReference type="Pfam" id="PF13912">
    <property type="entry name" value="zf-C2H2_6"/>
    <property type="match status" value="1"/>
</dbReference>
<dbReference type="InterPro" id="IPR050331">
    <property type="entry name" value="Zinc_finger"/>
</dbReference>
<dbReference type="PANTHER" id="PTHR16515:SF54">
    <property type="entry name" value="GROWTH FACTOR-INDEPENDENT 1B TRANSCRIPTION REPRESSOR"/>
    <property type="match status" value="1"/>
</dbReference>
<sequence length="547" mass="61147">MMEVQQQHSPAVVGPLDFSRRGVAEASAFRVVKPKQSSTNHLNQQNILPETNNNNINDNNNNNEHHEHPRNPSEIERFNVRLMFPRLWAPFTDNSDIMKIPQSEKNHTERLSFGVGRLVGSPPTRSPSPSQSIGPSSPRQIIRDTDIDVEIEDDDEEDEEIDVDVEEVDGDDDEIDTNMSSPSRRSNSTPSPLLTRVELLSSVQKQKKQKSIDSFSVTALLRPDPPSSQRNISPLSSSSSSDTTTTTSSTTPATTTTSSSSTISITQQNQIHQQNSTSNIGLYPPLHLQSGLLPPHPHHPLSYLHPHLLPHHLLPPHLHPLLRGVHSAHSGIHSPHTTHGLHHPHPLGDVYSCVKCDKMFSTPHGLEVHARRSHNGKRPFACELCNKTFGHEISLTQHRAVHSAEKVFECKQCGKAFKRSSTLSTHLLIHSDTRPYPCQFCGKRFHQKSDMKKHTYIHTGEKPHKCQVCGKAFSQSSNLITHSRKHTGFKPFACDLCGRAFQRKVDLRRHRETQHAELSATTITQNRSTIGTIQPVSLTNSNTTILQ</sequence>
<feature type="domain" description="C2H2-type" evidence="12">
    <location>
        <begin position="351"/>
        <end position="379"/>
    </location>
</feature>
<dbReference type="OrthoDB" id="6155966at2759"/>
<reference evidence="13 14" key="1">
    <citation type="submission" date="2020-08" db="EMBL/GenBank/DDBJ databases">
        <title>Aphidius gifuensis genome sequencing and assembly.</title>
        <authorList>
            <person name="Du Z."/>
        </authorList>
    </citation>
    <scope>NUCLEOTIDE SEQUENCE [LARGE SCALE GENOMIC DNA]</scope>
    <source>
        <strain evidence="13">YNYX2018</strain>
        <tissue evidence="13">Adults</tissue>
    </source>
</reference>
<evidence type="ECO:0000313" key="14">
    <source>
        <dbReference type="Proteomes" id="UP000639338"/>
    </source>
</evidence>
<evidence type="ECO:0000256" key="1">
    <source>
        <dbReference type="ARBA" id="ARBA00004123"/>
    </source>
</evidence>
<feature type="domain" description="C2H2-type" evidence="12">
    <location>
        <begin position="464"/>
        <end position="491"/>
    </location>
</feature>
<dbReference type="InterPro" id="IPR036236">
    <property type="entry name" value="Znf_C2H2_sf"/>
</dbReference>
<proteinExistence type="predicted"/>
<dbReference type="PROSITE" id="PS00028">
    <property type="entry name" value="ZINC_FINGER_C2H2_1"/>
    <property type="match status" value="6"/>
</dbReference>
<feature type="region of interest" description="Disordered" evidence="11">
    <location>
        <begin position="31"/>
        <end position="71"/>
    </location>
</feature>
<dbReference type="GO" id="GO:0008270">
    <property type="term" value="F:zinc ion binding"/>
    <property type="evidence" value="ECO:0007669"/>
    <property type="project" value="UniProtKB-KW"/>
</dbReference>
<feature type="domain" description="C2H2-type" evidence="12">
    <location>
        <begin position="492"/>
        <end position="520"/>
    </location>
</feature>
<evidence type="ECO:0000256" key="5">
    <source>
        <dbReference type="ARBA" id="ARBA00022833"/>
    </source>
</evidence>
<evidence type="ECO:0000256" key="2">
    <source>
        <dbReference type="ARBA" id="ARBA00022723"/>
    </source>
</evidence>